<evidence type="ECO:0000313" key="1">
    <source>
        <dbReference type="EMBL" id="UYZ11154.1"/>
    </source>
</evidence>
<keyword evidence="1" id="KW-0614">Plasmid</keyword>
<dbReference type="Proteomes" id="UP000298735">
    <property type="component" value="Plasmid pAtCFBP5507b"/>
</dbReference>
<protein>
    <submittedName>
        <fullName evidence="1">Uncharacterized protein</fullName>
    </submittedName>
</protein>
<dbReference type="OrthoDB" id="8369924at2"/>
<reference evidence="1" key="1">
    <citation type="submission" date="2022-10" db="EMBL/GenBank/DDBJ databases">
        <title>Complete genome sequence of Agrobacterium salinitolerans CFBP5507.</title>
        <authorList>
            <person name="Tchabashvili S."/>
            <person name="Yen H.-C."/>
            <person name="Haryono M."/>
            <person name="Lin Y.-C."/>
            <person name="Lai E.-M."/>
            <person name="Kuo C.-H."/>
        </authorList>
    </citation>
    <scope>NUCLEOTIDE SEQUENCE</scope>
    <source>
        <strain evidence="1">CFBP5507</strain>
        <plasmid evidence="1">pAtCFBP5507b</plasmid>
    </source>
</reference>
<dbReference type="RefSeq" id="WP_137409513.1">
    <property type="nucleotide sequence ID" value="NZ_CP109971.1"/>
</dbReference>
<dbReference type="AlphaFoldDB" id="A0A4Z1R019"/>
<proteinExistence type="predicted"/>
<dbReference type="KEGG" id="asal:CFBP5507_26255"/>
<evidence type="ECO:0000313" key="2">
    <source>
        <dbReference type="Proteomes" id="UP000298735"/>
    </source>
</evidence>
<sequence>MRQNSKIFETALKANTQAAYDAVGGTSSASGLLGVGISALSKYASQDEQWKDNFIRIDLAVDLDRRSPHPFILTTMARELGFALVRDDLPAGGDVKLCPMSLLKLDRVLDDVVDEVANALSDGHADAYERKEIRKSIASAKIALARLDAMMIGGEE</sequence>
<organism evidence="1 2">
    <name type="scientific">Agrobacterium salinitolerans</name>
    <dbReference type="NCBI Taxonomy" id="1183413"/>
    <lineage>
        <taxon>Bacteria</taxon>
        <taxon>Pseudomonadati</taxon>
        <taxon>Pseudomonadota</taxon>
        <taxon>Alphaproteobacteria</taxon>
        <taxon>Hyphomicrobiales</taxon>
        <taxon>Rhizobiaceae</taxon>
        <taxon>Rhizobium/Agrobacterium group</taxon>
        <taxon>Agrobacterium</taxon>
    </lineage>
</organism>
<name>A0A4Z1R019_9HYPH</name>
<dbReference type="EMBL" id="CP109971">
    <property type="protein sequence ID" value="UYZ11154.1"/>
    <property type="molecule type" value="Genomic_DNA"/>
</dbReference>
<geneLocation type="plasmid" evidence="1 2">
    <name>pAtCFBP5507b</name>
</geneLocation>
<accession>A0A4Z1R019</accession>
<gene>
    <name evidence="1" type="ORF">CFBP5507_26255</name>
</gene>